<proteinExistence type="predicted"/>
<name>A0ACC1BYJ3_9ROSI</name>
<gene>
    <name evidence="1" type="ORF">Patl1_18443</name>
</gene>
<accession>A0ACC1BYJ3</accession>
<protein>
    <submittedName>
        <fullName evidence="1">Uncharacterized protein</fullName>
    </submittedName>
</protein>
<evidence type="ECO:0000313" key="2">
    <source>
        <dbReference type="Proteomes" id="UP001164250"/>
    </source>
</evidence>
<keyword evidence="2" id="KW-1185">Reference proteome</keyword>
<reference evidence="2" key="1">
    <citation type="journal article" date="2023" name="G3 (Bethesda)">
        <title>Genome assembly and association tests identify interacting loci associated with vigor, precocity, and sex in interspecific pistachio rootstocks.</title>
        <authorList>
            <person name="Palmer W."/>
            <person name="Jacygrad E."/>
            <person name="Sagayaradj S."/>
            <person name="Cavanaugh K."/>
            <person name="Han R."/>
            <person name="Bertier L."/>
            <person name="Beede B."/>
            <person name="Kafkas S."/>
            <person name="Golino D."/>
            <person name="Preece J."/>
            <person name="Michelmore R."/>
        </authorList>
    </citation>
    <scope>NUCLEOTIDE SEQUENCE [LARGE SCALE GENOMIC DNA]</scope>
</reference>
<organism evidence="1 2">
    <name type="scientific">Pistacia atlantica</name>
    <dbReference type="NCBI Taxonomy" id="434234"/>
    <lineage>
        <taxon>Eukaryota</taxon>
        <taxon>Viridiplantae</taxon>
        <taxon>Streptophyta</taxon>
        <taxon>Embryophyta</taxon>
        <taxon>Tracheophyta</taxon>
        <taxon>Spermatophyta</taxon>
        <taxon>Magnoliopsida</taxon>
        <taxon>eudicotyledons</taxon>
        <taxon>Gunneridae</taxon>
        <taxon>Pentapetalae</taxon>
        <taxon>rosids</taxon>
        <taxon>malvids</taxon>
        <taxon>Sapindales</taxon>
        <taxon>Anacardiaceae</taxon>
        <taxon>Pistacia</taxon>
    </lineage>
</organism>
<dbReference type="EMBL" id="CM047898">
    <property type="protein sequence ID" value="KAJ0104760.1"/>
    <property type="molecule type" value="Genomic_DNA"/>
</dbReference>
<comment type="caution">
    <text evidence="1">The sequence shown here is derived from an EMBL/GenBank/DDBJ whole genome shotgun (WGS) entry which is preliminary data.</text>
</comment>
<sequence>MTFKVTSIASFYQEPPPPRVELKKVNIPTTRAKSPKLCRKKTLTSVEPDGNGNPSTRPGQLSLDEKASQSNSAKGISPVQSKKPQQKSLPKLPSKRSNLNNSSKEEKMISPKATNEENTTSLTATKEADSLIQESAPATGSEETQLSVEEEPAVGEQDEPTFVQEPMALEGQVH</sequence>
<evidence type="ECO:0000313" key="1">
    <source>
        <dbReference type="EMBL" id="KAJ0104760.1"/>
    </source>
</evidence>
<dbReference type="Proteomes" id="UP001164250">
    <property type="component" value="Chromosome 2"/>
</dbReference>